<dbReference type="EMBL" id="BAABDD010000037">
    <property type="protein sequence ID" value="GAA3763078.1"/>
    <property type="molecule type" value="Genomic_DNA"/>
</dbReference>
<dbReference type="PANTHER" id="PTHR43046:SF16">
    <property type="entry name" value="ADP-RIBOSE PYROPHOSPHATASE YJHB-RELATED"/>
    <property type="match status" value="1"/>
</dbReference>
<dbReference type="InterPro" id="IPR020476">
    <property type="entry name" value="Nudix_hydrolase"/>
</dbReference>
<comment type="similarity">
    <text evidence="2 4">Belongs to the Nudix hydrolase family.</text>
</comment>
<keyword evidence="7" id="KW-1185">Reference proteome</keyword>
<evidence type="ECO:0000259" key="5">
    <source>
        <dbReference type="PROSITE" id="PS51462"/>
    </source>
</evidence>
<dbReference type="InterPro" id="IPR020084">
    <property type="entry name" value="NUDIX_hydrolase_CS"/>
</dbReference>
<evidence type="ECO:0000256" key="4">
    <source>
        <dbReference type="RuleBase" id="RU003476"/>
    </source>
</evidence>
<evidence type="ECO:0000313" key="6">
    <source>
        <dbReference type="EMBL" id="GAA3763078.1"/>
    </source>
</evidence>
<dbReference type="Proteomes" id="UP001500908">
    <property type="component" value="Unassembled WGS sequence"/>
</dbReference>
<dbReference type="PRINTS" id="PR00502">
    <property type="entry name" value="NUDIXFAMILY"/>
</dbReference>
<dbReference type="InterPro" id="IPR015797">
    <property type="entry name" value="NUDIX_hydrolase-like_dom_sf"/>
</dbReference>
<keyword evidence="3 4" id="KW-0378">Hydrolase</keyword>
<evidence type="ECO:0000256" key="2">
    <source>
        <dbReference type="ARBA" id="ARBA00005582"/>
    </source>
</evidence>
<dbReference type="Gene3D" id="3.90.79.10">
    <property type="entry name" value="Nucleoside Triphosphate Pyrophosphohydrolase"/>
    <property type="match status" value="1"/>
</dbReference>
<gene>
    <name evidence="6" type="ORF">GCM10022402_45760</name>
</gene>
<evidence type="ECO:0000256" key="3">
    <source>
        <dbReference type="ARBA" id="ARBA00022801"/>
    </source>
</evidence>
<protein>
    <submittedName>
        <fullName evidence="6">NUDIX domain-containing protein</fullName>
    </submittedName>
</protein>
<dbReference type="PROSITE" id="PS00893">
    <property type="entry name" value="NUDIX_BOX"/>
    <property type="match status" value="1"/>
</dbReference>
<name>A0ABP7GKJ6_9ACTN</name>
<dbReference type="SUPFAM" id="SSF55811">
    <property type="entry name" value="Nudix"/>
    <property type="match status" value="1"/>
</dbReference>
<evidence type="ECO:0000256" key="1">
    <source>
        <dbReference type="ARBA" id="ARBA00001946"/>
    </source>
</evidence>
<proteinExistence type="inferred from homology"/>
<sequence length="162" mass="18096">MREAMARRIDYYDDPQAPKANSLVPSVNVLVVNDRDEVLLIRRTDNGNWAAPGGAIDLGESVPEAAIRETREETGIICEIVGISGIYSDPRHLIHYTSDGEVRQEFSIVLTARAVSGEPTPSSESREVHWIPKAELERYQMDRSMRLRIGHYLDEGASPHIG</sequence>
<dbReference type="Pfam" id="PF00293">
    <property type="entry name" value="NUDIX"/>
    <property type="match status" value="1"/>
</dbReference>
<comment type="cofactor">
    <cofactor evidence="1">
        <name>Mg(2+)</name>
        <dbReference type="ChEBI" id="CHEBI:18420"/>
    </cofactor>
</comment>
<accession>A0ABP7GKJ6</accession>
<feature type="domain" description="Nudix hydrolase" evidence="5">
    <location>
        <begin position="22"/>
        <end position="153"/>
    </location>
</feature>
<organism evidence="6 7">
    <name type="scientific">Salinactinospora qingdaonensis</name>
    <dbReference type="NCBI Taxonomy" id="702744"/>
    <lineage>
        <taxon>Bacteria</taxon>
        <taxon>Bacillati</taxon>
        <taxon>Actinomycetota</taxon>
        <taxon>Actinomycetes</taxon>
        <taxon>Streptosporangiales</taxon>
        <taxon>Nocardiopsidaceae</taxon>
        <taxon>Salinactinospora</taxon>
    </lineage>
</organism>
<dbReference type="PANTHER" id="PTHR43046">
    <property type="entry name" value="GDP-MANNOSE MANNOSYL HYDROLASE"/>
    <property type="match status" value="1"/>
</dbReference>
<reference evidence="7" key="1">
    <citation type="journal article" date="2019" name="Int. J. Syst. Evol. Microbiol.">
        <title>The Global Catalogue of Microorganisms (GCM) 10K type strain sequencing project: providing services to taxonomists for standard genome sequencing and annotation.</title>
        <authorList>
            <consortium name="The Broad Institute Genomics Platform"/>
            <consortium name="The Broad Institute Genome Sequencing Center for Infectious Disease"/>
            <person name="Wu L."/>
            <person name="Ma J."/>
        </authorList>
    </citation>
    <scope>NUCLEOTIDE SEQUENCE [LARGE SCALE GENOMIC DNA]</scope>
    <source>
        <strain evidence="7">JCM 17137</strain>
    </source>
</reference>
<comment type="caution">
    <text evidence="6">The sequence shown here is derived from an EMBL/GenBank/DDBJ whole genome shotgun (WGS) entry which is preliminary data.</text>
</comment>
<evidence type="ECO:0000313" key="7">
    <source>
        <dbReference type="Proteomes" id="UP001500908"/>
    </source>
</evidence>
<dbReference type="PROSITE" id="PS51462">
    <property type="entry name" value="NUDIX"/>
    <property type="match status" value="1"/>
</dbReference>
<dbReference type="InterPro" id="IPR000086">
    <property type="entry name" value="NUDIX_hydrolase_dom"/>
</dbReference>